<name>A0A382CNR3_9ZZZZ</name>
<feature type="domain" description="Glyoxalase/fosfomycin resistance/dioxygenase" evidence="2">
    <location>
        <begin position="56"/>
        <end position="140"/>
    </location>
</feature>
<dbReference type="InterPro" id="IPR029068">
    <property type="entry name" value="Glyas_Bleomycin-R_OHBP_Dase"/>
</dbReference>
<evidence type="ECO:0000313" key="3">
    <source>
        <dbReference type="EMBL" id="SVB27499.1"/>
    </source>
</evidence>
<keyword evidence="1" id="KW-0812">Transmembrane</keyword>
<protein>
    <recommendedName>
        <fullName evidence="2">Glyoxalase/fosfomycin resistance/dioxygenase domain-containing protein</fullName>
    </recommendedName>
</protein>
<gene>
    <name evidence="3" type="ORF">METZ01_LOCUS180353</name>
</gene>
<feature type="non-terminal residue" evidence="3">
    <location>
        <position position="145"/>
    </location>
</feature>
<sequence>MRYHTSKISENRWQVHVMRFAIQVFGRLAAVSCMVFITHQITAEEQSMPTIDSQTVMFYYEDLQEASEFYEQTIGLEKTVDFNWVKFYRISDTSHVGIVRAGDGAYHSPQANNAVMLSIVTSEVDSWYERLKAMKKVHFLREINS</sequence>
<dbReference type="CDD" id="cd06587">
    <property type="entry name" value="VOC"/>
    <property type="match status" value="1"/>
</dbReference>
<evidence type="ECO:0000259" key="2">
    <source>
        <dbReference type="Pfam" id="PF00903"/>
    </source>
</evidence>
<keyword evidence="1" id="KW-0472">Membrane</keyword>
<dbReference type="AlphaFoldDB" id="A0A382CNR3"/>
<dbReference type="Pfam" id="PF00903">
    <property type="entry name" value="Glyoxalase"/>
    <property type="match status" value="1"/>
</dbReference>
<organism evidence="3">
    <name type="scientific">marine metagenome</name>
    <dbReference type="NCBI Taxonomy" id="408172"/>
    <lineage>
        <taxon>unclassified sequences</taxon>
        <taxon>metagenomes</taxon>
        <taxon>ecological metagenomes</taxon>
    </lineage>
</organism>
<dbReference type="Gene3D" id="3.10.180.10">
    <property type="entry name" value="2,3-Dihydroxybiphenyl 1,2-Dioxygenase, domain 1"/>
    <property type="match status" value="1"/>
</dbReference>
<reference evidence="3" key="1">
    <citation type="submission" date="2018-05" db="EMBL/GenBank/DDBJ databases">
        <authorList>
            <person name="Lanie J.A."/>
            <person name="Ng W.-L."/>
            <person name="Kazmierczak K.M."/>
            <person name="Andrzejewski T.M."/>
            <person name="Davidsen T.M."/>
            <person name="Wayne K.J."/>
            <person name="Tettelin H."/>
            <person name="Glass J.I."/>
            <person name="Rusch D."/>
            <person name="Podicherti R."/>
            <person name="Tsui H.-C.T."/>
            <person name="Winkler M.E."/>
        </authorList>
    </citation>
    <scope>NUCLEOTIDE SEQUENCE</scope>
</reference>
<dbReference type="SUPFAM" id="SSF54593">
    <property type="entry name" value="Glyoxalase/Bleomycin resistance protein/Dihydroxybiphenyl dioxygenase"/>
    <property type="match status" value="1"/>
</dbReference>
<accession>A0A382CNR3</accession>
<dbReference type="InterPro" id="IPR004360">
    <property type="entry name" value="Glyas_Fos-R_dOase_dom"/>
</dbReference>
<proteinExistence type="predicted"/>
<feature type="transmembrane region" description="Helical" evidence="1">
    <location>
        <begin position="20"/>
        <end position="39"/>
    </location>
</feature>
<keyword evidence="1" id="KW-1133">Transmembrane helix</keyword>
<evidence type="ECO:0000256" key="1">
    <source>
        <dbReference type="SAM" id="Phobius"/>
    </source>
</evidence>
<dbReference type="EMBL" id="UINC01035302">
    <property type="protein sequence ID" value="SVB27499.1"/>
    <property type="molecule type" value="Genomic_DNA"/>
</dbReference>